<dbReference type="Proteomes" id="UP000016943">
    <property type="component" value="Chromosome"/>
</dbReference>
<evidence type="ECO:0000313" key="2">
    <source>
        <dbReference type="EMBL" id="AGU15254.1"/>
    </source>
</evidence>
<accession>U3GVA5</accession>
<dbReference type="EMBL" id="CP006365">
    <property type="protein sequence ID" value="AGU15254.1"/>
    <property type="molecule type" value="Genomic_DNA"/>
</dbReference>
<evidence type="ECO:0000256" key="1">
    <source>
        <dbReference type="SAM" id="MobiDB-lite"/>
    </source>
</evidence>
<organism evidence="2 3">
    <name type="scientific">Corynebacterium argentoratense DSM 44202</name>
    <dbReference type="NCBI Taxonomy" id="1348662"/>
    <lineage>
        <taxon>Bacteria</taxon>
        <taxon>Bacillati</taxon>
        <taxon>Actinomycetota</taxon>
        <taxon>Actinomycetes</taxon>
        <taxon>Mycobacteriales</taxon>
        <taxon>Corynebacteriaceae</taxon>
        <taxon>Corynebacterium</taxon>
    </lineage>
</organism>
<evidence type="ECO:0000313" key="3">
    <source>
        <dbReference type="Proteomes" id="UP000016943"/>
    </source>
</evidence>
<dbReference type="PATRIC" id="fig|1348662.3.peg.1098"/>
<dbReference type="Pfam" id="PF09754">
    <property type="entry name" value="PAC2"/>
    <property type="match status" value="1"/>
</dbReference>
<dbReference type="STRING" id="1348662.CARG_05625"/>
<dbReference type="KEGG" id="caz:CARG_05625"/>
<dbReference type="PIRSF" id="PIRSF028754">
    <property type="entry name" value="UCP028754"/>
    <property type="match status" value="1"/>
</dbReference>
<dbReference type="Gene3D" id="3.40.50.10900">
    <property type="entry name" value="PAC-like subunit"/>
    <property type="match status" value="1"/>
</dbReference>
<dbReference type="SUPFAM" id="SSF159659">
    <property type="entry name" value="Cgl1923-like"/>
    <property type="match status" value="1"/>
</dbReference>
<keyword evidence="3" id="KW-1185">Reference proteome</keyword>
<dbReference type="HOGENOM" id="CLU_055821_0_0_11"/>
<dbReference type="GeneID" id="78249901"/>
<dbReference type="InterPro" id="IPR019151">
    <property type="entry name" value="Proteasome_assmbl_chaperone_2"/>
</dbReference>
<gene>
    <name evidence="2" type="ORF">CARG_05625</name>
</gene>
<sequence length="320" mass="35396">MYELEYPAPDVHDGPGDPTLIVALHGYADAGNAIYASSTHLLDALEHTKLATFHNDELIDYRSRRPTAFIDANQVVDIDPMDIGVDLLRDINNRPFLLLSGPEPDMRWEAFSDSVLKLVKDFDIKQTICLYSAPMAVPHTRPLVITAHGNEPALLKDYYTLDAKISLPGAAQLHIEHTLSTNNHTVTGLTAHVPHYVANADYPQATLSLLQALERSAQLTLPLGTIEQDVEKASIQLAEHTDTTPEVQHVVAALEQQYDEEMSRYNERKQAAQIEGGLPANPEDLPSGDDIAAAFENYLEDYLPEDSTDLPPQEDTEPDD</sequence>
<reference evidence="2 3" key="1">
    <citation type="journal article" date="2013" name="Genome Announc.">
        <title>Whole-Genome Sequence of the Clinical Strain Corynebacterium argentoratense DSM 44202, Isolated from a Human Throat Specimen.</title>
        <authorList>
            <person name="Bomholt C."/>
            <person name="Glaub A."/>
            <person name="Gravermann K."/>
            <person name="Albersmeier A."/>
            <person name="Brinkrolf K."/>
            <person name="Ruckert C."/>
            <person name="Tauch A."/>
        </authorList>
    </citation>
    <scope>NUCLEOTIDE SEQUENCE [LARGE SCALE GENOMIC DNA]</scope>
    <source>
        <strain evidence="2">DSM 44202</strain>
    </source>
</reference>
<feature type="region of interest" description="Disordered" evidence="1">
    <location>
        <begin position="300"/>
        <end position="320"/>
    </location>
</feature>
<dbReference type="eggNOG" id="COG1938">
    <property type="taxonomic scope" value="Bacteria"/>
</dbReference>
<dbReference type="InterPro" id="IPR008492">
    <property type="entry name" value="Rv2714-like"/>
</dbReference>
<protein>
    <recommendedName>
        <fullName evidence="4">Proteasome assembly chaperone</fullName>
    </recommendedName>
</protein>
<dbReference type="Gene3D" id="1.10.287.100">
    <property type="match status" value="1"/>
</dbReference>
<dbReference type="InterPro" id="IPR038389">
    <property type="entry name" value="PSMG2_sf"/>
</dbReference>
<evidence type="ECO:0008006" key="4">
    <source>
        <dbReference type="Google" id="ProtNLM"/>
    </source>
</evidence>
<dbReference type="OrthoDB" id="3733464at2"/>
<proteinExistence type="predicted"/>
<dbReference type="RefSeq" id="WP_020976407.1">
    <property type="nucleotide sequence ID" value="NC_022198.1"/>
</dbReference>
<name>U3GVA5_9CORY</name>
<dbReference type="AlphaFoldDB" id="U3GVA5"/>